<feature type="transmembrane region" description="Helical" evidence="7">
    <location>
        <begin position="468"/>
        <end position="493"/>
    </location>
</feature>
<dbReference type="PROSITE" id="PS50893">
    <property type="entry name" value="ABC_TRANSPORTER_2"/>
    <property type="match status" value="1"/>
</dbReference>
<evidence type="ECO:0000256" key="4">
    <source>
        <dbReference type="ARBA" id="ARBA00022840"/>
    </source>
</evidence>
<dbReference type="Gene3D" id="3.40.50.300">
    <property type="entry name" value="P-loop containing nucleotide triphosphate hydrolases"/>
    <property type="match status" value="1"/>
</dbReference>
<proteinExistence type="predicted"/>
<dbReference type="Pfam" id="PF23321">
    <property type="entry name" value="R1_ABCA1"/>
    <property type="match status" value="1"/>
</dbReference>
<dbReference type="EMBL" id="JAHRIM010080524">
    <property type="protein sequence ID" value="MEQ2274876.1"/>
    <property type="molecule type" value="Genomic_DNA"/>
</dbReference>
<reference evidence="9 10" key="1">
    <citation type="submission" date="2021-06" db="EMBL/GenBank/DDBJ databases">
        <authorList>
            <person name="Palmer J.M."/>
        </authorList>
    </citation>
    <scope>NUCLEOTIDE SEQUENCE [LARGE SCALE GENOMIC DNA]</scope>
    <source>
        <strain evidence="9 10">XR_2019</strain>
        <tissue evidence="9">Muscle</tissue>
    </source>
</reference>
<organism evidence="9 10">
    <name type="scientific">Xenotaenia resolanae</name>
    <dbReference type="NCBI Taxonomy" id="208358"/>
    <lineage>
        <taxon>Eukaryota</taxon>
        <taxon>Metazoa</taxon>
        <taxon>Chordata</taxon>
        <taxon>Craniata</taxon>
        <taxon>Vertebrata</taxon>
        <taxon>Euteleostomi</taxon>
        <taxon>Actinopterygii</taxon>
        <taxon>Neopterygii</taxon>
        <taxon>Teleostei</taxon>
        <taxon>Neoteleostei</taxon>
        <taxon>Acanthomorphata</taxon>
        <taxon>Ovalentaria</taxon>
        <taxon>Atherinomorphae</taxon>
        <taxon>Cyprinodontiformes</taxon>
        <taxon>Goodeidae</taxon>
        <taxon>Xenotaenia</taxon>
    </lineage>
</organism>
<keyword evidence="2 7" id="KW-0812">Transmembrane</keyword>
<dbReference type="PANTHER" id="PTHR19229">
    <property type="entry name" value="ATP-BINDING CASSETTE TRANSPORTER SUBFAMILY A ABCA"/>
    <property type="match status" value="1"/>
</dbReference>
<dbReference type="PANTHER" id="PTHR19229:SF190">
    <property type="entry name" value="RETINAL-SPECIFIC PHOSPHOLIPID-TRANSPORTING ATPASE ABCA4"/>
    <property type="match status" value="1"/>
</dbReference>
<dbReference type="InterPro" id="IPR013525">
    <property type="entry name" value="ABC2_TM"/>
</dbReference>
<dbReference type="Pfam" id="PF00005">
    <property type="entry name" value="ABC_tran"/>
    <property type="match status" value="1"/>
</dbReference>
<keyword evidence="4 9" id="KW-0067">ATP-binding</keyword>
<keyword evidence="3" id="KW-0547">Nucleotide-binding</keyword>
<feature type="transmembrane region" description="Helical" evidence="7">
    <location>
        <begin position="438"/>
        <end position="456"/>
    </location>
</feature>
<comment type="subcellular location">
    <subcellularLocation>
        <location evidence="1">Membrane</location>
        <topology evidence="1">Multi-pass membrane protein</topology>
    </subcellularLocation>
</comment>
<name>A0ABV0WZZ6_9TELE</name>
<evidence type="ECO:0000256" key="2">
    <source>
        <dbReference type="ARBA" id="ARBA00022692"/>
    </source>
</evidence>
<sequence length="959" mass="107793">SNGHGPNEIPEGSEGKGTYQVRGLCLIIKQFFALLIKRWHHATRSYKDFIAQIVLPAAFVFLALMFTIIVPPFGEYQSMTLSPWMYGRQYTFFSNERPMDAQMRYFGEVLLDKPGFGTRCMADEPLEDFPCNNITTEWEMPLVNPSLIEMLENPKWTPLRPSPECQCSTSKKLTMLPVCPEGAGGLPPPQRIQSTGDVLFDLTGRNISDFLVKTYPTLIRTSLKSKYWVNEQRYGGISVGGQLPVLGLQPKTLQELATQLGQLLNLTGGQYSKQTLNGIGKFLRYMETQNNVKVWYNNKGWHAMVSFMNVANNAILRANLPKGADLDEYGITVINHPLNLTKEQLSEITVLTTSVDAVVAICVIFAMSFVPASFILYLIQERVTQAKHLQFVSGVSPLVYWMANFLWDMVNYSISAAMVVKIFLFFDKRCYTSPTNLQPLIALLMLYGWSVTPMMYPMSYVFSVPSTAYVSLSCINLFIGINSSAITFILDLFESTTALYRFNQMLKTVLLIFPHYCLGRGLIDMAMNQAVTDIYARFGEDYSPDPFNWDFIGKNLLCMAVAGFVYFILNILFQYRFFLDHWIPDCPKPHILEEDKDVAQERERIHRNVNTYDILCIKDLSKTYRGTITPAVDRICVGVSPGECFGLLGVNGAGKTTTFKMLTGDIDVTSGEASVSGYSILTNILDVHQNMGYCPQFGAIDELLTGREHLHLYARLRGVPGSEISRVAEWAIQKLGLSEYAGRSAGTYSGGNKRKLSTAIAMIGCPALVLLDEPTTGMDPLSRRFLWNSIMSVIQDRRAVVLTSHSMEECEALCTRLAIMVNGSFKCLGTIQHLKYKFGDGYVVTMKIRAAKPGCPPDLNPAEAFMESTFPGSIQREKHYNTLQYKISSPSLARIFQMVLANKDKLNIEDYSVSQTTLDQVFVNFAKQQSREDDTIVLHPKVAGTQRYIETTPIKSYRK</sequence>
<feature type="transmembrane region" description="Helical" evidence="7">
    <location>
        <begin position="19"/>
        <end position="37"/>
    </location>
</feature>
<feature type="non-terminal residue" evidence="9">
    <location>
        <position position="1"/>
    </location>
</feature>
<evidence type="ECO:0000259" key="8">
    <source>
        <dbReference type="PROSITE" id="PS50893"/>
    </source>
</evidence>
<dbReference type="GO" id="GO:0005524">
    <property type="term" value="F:ATP binding"/>
    <property type="evidence" value="ECO:0007669"/>
    <property type="project" value="UniProtKB-KW"/>
</dbReference>
<evidence type="ECO:0000313" key="10">
    <source>
        <dbReference type="Proteomes" id="UP001444071"/>
    </source>
</evidence>
<evidence type="ECO:0000256" key="6">
    <source>
        <dbReference type="ARBA" id="ARBA00023136"/>
    </source>
</evidence>
<dbReference type="Pfam" id="PF12698">
    <property type="entry name" value="ABC2_membrane_3"/>
    <property type="match status" value="1"/>
</dbReference>
<dbReference type="InterPro" id="IPR026082">
    <property type="entry name" value="ABCA"/>
</dbReference>
<feature type="domain" description="ABC transporter" evidence="8">
    <location>
        <begin position="615"/>
        <end position="847"/>
    </location>
</feature>
<evidence type="ECO:0000256" key="3">
    <source>
        <dbReference type="ARBA" id="ARBA00022741"/>
    </source>
</evidence>
<dbReference type="InterPro" id="IPR056264">
    <property type="entry name" value="R2_ABCA1-4-like"/>
</dbReference>
<keyword evidence="10" id="KW-1185">Reference proteome</keyword>
<dbReference type="CDD" id="cd03263">
    <property type="entry name" value="ABC_subfamily_A"/>
    <property type="match status" value="1"/>
</dbReference>
<dbReference type="Proteomes" id="UP001444071">
    <property type="component" value="Unassembled WGS sequence"/>
</dbReference>
<dbReference type="InterPro" id="IPR003439">
    <property type="entry name" value="ABC_transporter-like_ATP-bd"/>
</dbReference>
<dbReference type="InterPro" id="IPR027417">
    <property type="entry name" value="P-loop_NTPase"/>
</dbReference>
<evidence type="ECO:0000256" key="1">
    <source>
        <dbReference type="ARBA" id="ARBA00004141"/>
    </source>
</evidence>
<keyword evidence="5 7" id="KW-1133">Transmembrane helix</keyword>
<dbReference type="SUPFAM" id="SSF52540">
    <property type="entry name" value="P-loop containing nucleoside triphosphate hydrolases"/>
    <property type="match status" value="1"/>
</dbReference>
<evidence type="ECO:0000313" key="9">
    <source>
        <dbReference type="EMBL" id="MEQ2274876.1"/>
    </source>
</evidence>
<evidence type="ECO:0000256" key="5">
    <source>
        <dbReference type="ARBA" id="ARBA00022989"/>
    </source>
</evidence>
<gene>
    <name evidence="9" type="primary">ABCA4_3</name>
    <name evidence="9" type="ORF">XENORESO_014304</name>
</gene>
<dbReference type="InterPro" id="IPR003593">
    <property type="entry name" value="AAA+_ATPase"/>
</dbReference>
<feature type="transmembrane region" description="Helical" evidence="7">
    <location>
        <begin position="409"/>
        <end position="426"/>
    </location>
</feature>
<feature type="transmembrane region" description="Helical" evidence="7">
    <location>
        <begin position="49"/>
        <end position="70"/>
    </location>
</feature>
<comment type="caution">
    <text evidence="9">The sequence shown here is derived from an EMBL/GenBank/DDBJ whole genome shotgun (WGS) entry which is preliminary data.</text>
</comment>
<dbReference type="SMART" id="SM00382">
    <property type="entry name" value="AAA"/>
    <property type="match status" value="1"/>
</dbReference>
<feature type="transmembrane region" description="Helical" evidence="7">
    <location>
        <begin position="357"/>
        <end position="379"/>
    </location>
</feature>
<keyword evidence="6 7" id="KW-0472">Membrane</keyword>
<feature type="transmembrane region" description="Helical" evidence="7">
    <location>
        <begin position="551"/>
        <end position="573"/>
    </location>
</feature>
<protein>
    <submittedName>
        <fullName evidence="9">Retinal-specific ATP-binding cassette transporter</fullName>
    </submittedName>
</protein>
<accession>A0ABV0WZZ6</accession>
<evidence type="ECO:0000256" key="7">
    <source>
        <dbReference type="SAM" id="Phobius"/>
    </source>
</evidence>